<dbReference type="STRING" id="633440.SAMN05421869_11918"/>
<evidence type="ECO:0000313" key="4">
    <source>
        <dbReference type="EMBL" id="SDK79475.1"/>
    </source>
</evidence>
<gene>
    <name evidence="4" type="ORF">SAMN05421869_11918</name>
</gene>
<feature type="domain" description="DUF4132" evidence="2">
    <location>
        <begin position="403"/>
        <end position="578"/>
    </location>
</feature>
<dbReference type="InterPro" id="IPR056639">
    <property type="entry name" value="DUF7737"/>
</dbReference>
<keyword evidence="5" id="KW-1185">Reference proteome</keyword>
<name>A0A1G9ETZ5_9ACTN</name>
<feature type="region of interest" description="Disordered" evidence="1">
    <location>
        <begin position="1"/>
        <end position="20"/>
    </location>
</feature>
<dbReference type="EMBL" id="FNDJ01000019">
    <property type="protein sequence ID" value="SDK79475.1"/>
    <property type="molecule type" value="Genomic_DNA"/>
</dbReference>
<feature type="domain" description="DUF7737" evidence="3">
    <location>
        <begin position="723"/>
        <end position="827"/>
    </location>
</feature>
<dbReference type="Proteomes" id="UP000199202">
    <property type="component" value="Unassembled WGS sequence"/>
</dbReference>
<dbReference type="AlphaFoldDB" id="A0A1G9ETZ5"/>
<reference evidence="4 5" key="1">
    <citation type="submission" date="2016-10" db="EMBL/GenBank/DDBJ databases">
        <authorList>
            <person name="de Groot N.N."/>
        </authorList>
    </citation>
    <scope>NUCLEOTIDE SEQUENCE [LARGE SCALE GENOMIC DNA]</scope>
    <source>
        <strain evidence="4 5">CGMCC 4.6533</strain>
    </source>
</reference>
<organism evidence="4 5">
    <name type="scientific">Nonomuraea jiangxiensis</name>
    <dbReference type="NCBI Taxonomy" id="633440"/>
    <lineage>
        <taxon>Bacteria</taxon>
        <taxon>Bacillati</taxon>
        <taxon>Actinomycetota</taxon>
        <taxon>Actinomycetes</taxon>
        <taxon>Streptosporangiales</taxon>
        <taxon>Streptosporangiaceae</taxon>
        <taxon>Nonomuraea</taxon>
    </lineage>
</organism>
<sequence length="828" mass="91395">MVPTLRRHDDKDHRRRDGLGAAGDENRIRRLAEAGDATGLATELLRTVGVPGFGGPDWTWLTDVLDVCPDEFRLRAALAITELSDHVQDRFVEVVLRKVSFEEHLELVESVVVGMGGKGTQHVHDLLTDLTQAWPRAGREVPGPVVGAVRRAVQATYGIHKLERMAGFPGHPPFSPGEAWADQALADLDGLGEPWRALAAHAVTATTAQPTAAWEQRARRLLDAVGPEAARTTISRWLALVGRPRTMSVRHLDDEAFDPYNALGVRGLIWMLAFLPPGADSPRVLGHLVETALKKVQGLGPRSPMLANAAVHALARMEGEAAPAQLARLSARVTYKGTAKVLGSVLDARAAALGLTREEVEELAVPTYGLTEVGRRTATFGEVTAELTVTGTRTGITWRTAAGRTVKSPPASVRQDHPEGPAELKSAAKDIDKMLAAQVERLDQQFLTRREWPYRTWRERYLDHPLLGTLGRRLIWLVGDRACCYADGRLRGLDGVPLDPAEEAAVRLWHPIGRDVEEVVAWRDRLEHLQITQPFKQAHREVYVLTAAEKDTRVYSNRYAAHILRQHQFHALAAQRGWHNRLRLMVDDTYPPATRELPRWGLRAEFWVEGIGDDHGGDTLDSGAYLRLATDQVRFYPAEAPANSGHAYGGGYEQWVPGGAAPVLPLPLEQIPPLVFSEIMRDVDLFVGVASVGNDPTWNDGGPEGRFRDYWTSYSFGELSGTARTRRDLLDRLIPRLAIAGRCTLDGRFLHVRGELRTYKIHLGSGNILMTPNDQYLCIVPQRSAAAATGEVHLPFEGDGMLAVILSKALMLARDTEITDPTITRQIR</sequence>
<dbReference type="Pfam" id="PF24879">
    <property type="entry name" value="DUF7737"/>
    <property type="match status" value="1"/>
</dbReference>
<dbReference type="InterPro" id="IPR025406">
    <property type="entry name" value="DUF4132"/>
</dbReference>
<proteinExistence type="predicted"/>
<evidence type="ECO:0000259" key="3">
    <source>
        <dbReference type="Pfam" id="PF24879"/>
    </source>
</evidence>
<accession>A0A1G9ETZ5</accession>
<protein>
    <submittedName>
        <fullName evidence="4">Uncharacterized protein</fullName>
    </submittedName>
</protein>
<evidence type="ECO:0000313" key="5">
    <source>
        <dbReference type="Proteomes" id="UP000199202"/>
    </source>
</evidence>
<evidence type="ECO:0000256" key="1">
    <source>
        <dbReference type="SAM" id="MobiDB-lite"/>
    </source>
</evidence>
<dbReference type="Pfam" id="PF13569">
    <property type="entry name" value="DUF4132"/>
    <property type="match status" value="1"/>
</dbReference>
<evidence type="ECO:0000259" key="2">
    <source>
        <dbReference type="Pfam" id="PF13569"/>
    </source>
</evidence>